<dbReference type="EMBL" id="OCNE01000012">
    <property type="protein sequence ID" value="SOD63670.1"/>
    <property type="molecule type" value="Genomic_DNA"/>
</dbReference>
<protein>
    <recommendedName>
        <fullName evidence="3">Helix-turn-helix domain-containing protein</fullName>
    </recommendedName>
</protein>
<sequence>MPKEAAAELLTPKQVCEEYPALFINPQSLAERRWRGTGPAYIKTSPSRAGRVYYRRGAIEAWLDDQTVLGGAAA</sequence>
<gene>
    <name evidence="1" type="ORF">SAMN06297387_11223</name>
</gene>
<dbReference type="AlphaFoldDB" id="A0A286DYH0"/>
<evidence type="ECO:0000313" key="1">
    <source>
        <dbReference type="EMBL" id="SOD63670.1"/>
    </source>
</evidence>
<keyword evidence="2" id="KW-1185">Reference proteome</keyword>
<evidence type="ECO:0008006" key="3">
    <source>
        <dbReference type="Google" id="ProtNLM"/>
    </source>
</evidence>
<dbReference type="RefSeq" id="WP_097232135.1">
    <property type="nucleotide sequence ID" value="NZ_OCNE01000012.1"/>
</dbReference>
<reference evidence="1 2" key="1">
    <citation type="submission" date="2017-09" db="EMBL/GenBank/DDBJ databases">
        <authorList>
            <person name="Ehlers B."/>
            <person name="Leendertz F.H."/>
        </authorList>
    </citation>
    <scope>NUCLEOTIDE SEQUENCE [LARGE SCALE GENOMIC DNA]</scope>
    <source>
        <strain evidence="1 2">CGMCC 4.7095</strain>
    </source>
</reference>
<organism evidence="1 2">
    <name type="scientific">Streptomyces zhaozhouensis</name>
    <dbReference type="NCBI Taxonomy" id="1300267"/>
    <lineage>
        <taxon>Bacteria</taxon>
        <taxon>Bacillati</taxon>
        <taxon>Actinomycetota</taxon>
        <taxon>Actinomycetes</taxon>
        <taxon>Kitasatosporales</taxon>
        <taxon>Streptomycetaceae</taxon>
        <taxon>Streptomyces</taxon>
    </lineage>
</organism>
<dbReference type="OrthoDB" id="4330189at2"/>
<evidence type="ECO:0000313" key="2">
    <source>
        <dbReference type="Proteomes" id="UP000219072"/>
    </source>
</evidence>
<name>A0A286DYH0_9ACTN</name>
<proteinExistence type="predicted"/>
<accession>A0A286DYH0</accession>
<dbReference type="Proteomes" id="UP000219072">
    <property type="component" value="Unassembled WGS sequence"/>
</dbReference>